<dbReference type="SUPFAM" id="SSF55186">
    <property type="entry name" value="ThrRS/AlaRS common domain"/>
    <property type="match status" value="1"/>
</dbReference>
<name>A0ABR4XJL8_9PORP</name>
<feature type="domain" description="Phosphoribulokinase/uridine kinase" evidence="1">
    <location>
        <begin position="292"/>
        <end position="489"/>
    </location>
</feature>
<reference evidence="2 3" key="1">
    <citation type="submission" date="2014-08" db="EMBL/GenBank/DDBJ databases">
        <title>Porphyromonas canoris strain:OH2762 Genome sequencing.</title>
        <authorList>
            <person name="Wallis C."/>
            <person name="Deusch O."/>
            <person name="O'Flynn C."/>
            <person name="Davis I."/>
            <person name="Jospin G."/>
            <person name="Darling A.E."/>
            <person name="Coil D.A."/>
            <person name="Alexiev A."/>
            <person name="Horsfall A."/>
            <person name="Kirkwood N."/>
            <person name="Harris S."/>
            <person name="Eisen J.A."/>
        </authorList>
    </citation>
    <scope>NUCLEOTIDE SEQUENCE [LARGE SCALE GENOMIC DNA]</scope>
    <source>
        <strain evidence="3">COT-108 OH2762</strain>
    </source>
</reference>
<dbReference type="InterPro" id="IPR006083">
    <property type="entry name" value="PRK/URK"/>
</dbReference>
<dbReference type="Gene3D" id="3.30.980.10">
    <property type="entry name" value="Threonyl-trna Synthetase, Chain A, domain 2"/>
    <property type="match status" value="1"/>
</dbReference>
<dbReference type="Gene3D" id="3.40.50.300">
    <property type="entry name" value="P-loop containing nucleotide triphosphate hydrolases"/>
    <property type="match status" value="1"/>
</dbReference>
<evidence type="ECO:0000313" key="2">
    <source>
        <dbReference type="EMBL" id="KGN91649.1"/>
    </source>
</evidence>
<sequence>MVLSQKNRSISVPKGITPLEIFNQYMEPMSAPIMNAQINHKTVSLAEPLYEECNISFVDYTQESGMRTYLRTFIALLSRAAVNLSDLRDPRIDFEHAISNGYYCAWGSRENTPTASEVEALSQEMRSLIKRALPINIISMPTDSAIEYLEQRGEASTAEMIRTLGRCYTPLVEIEGHRDYIFGNVLPNTSMLWDFILEPFQDGILIRLPKRSNHKEINEKTNQPKLLETFKNHIELLRTLDVEEAGPMNCLLRDKDTAAELVQVSEAMQEKQIADIAQEISSLHAERGVRIVLIAGPSSSGKTTTSKRLRTQLITNLLRPFTLSLDDFFVNREETPLNEDGTYDFESIYALDLPYLNETLSKIVAGEEVELPTFDFTTGSRVFKGNKLKLGKEHILIIEGIHALNPELTSQIPQEKIYRIYVSALTSITLDRLNFLSTSDNRLIRRIIRDSKYRNHSAVHTLAMWNSVRRGEEKWIFPFQENADVMFNSAMLYELAALRPIAEPILRAVKQIEPEYAEAQRLLHLLSHFEPIGLRSLPPTSLLREFIGGSSFKY</sequence>
<dbReference type="InterPro" id="IPR018163">
    <property type="entry name" value="Thr/Ala-tRNA-synth_IIc_edit"/>
</dbReference>
<accession>A0ABR4XJL8</accession>
<dbReference type="EMBL" id="JQZV01000013">
    <property type="protein sequence ID" value="KGN91649.1"/>
    <property type="molecule type" value="Genomic_DNA"/>
</dbReference>
<dbReference type="Proteomes" id="UP000030101">
    <property type="component" value="Unassembled WGS sequence"/>
</dbReference>
<evidence type="ECO:0000259" key="1">
    <source>
        <dbReference type="Pfam" id="PF00485"/>
    </source>
</evidence>
<dbReference type="CDD" id="cd02028">
    <property type="entry name" value="UMPK_like"/>
    <property type="match status" value="1"/>
</dbReference>
<dbReference type="InterPro" id="IPR027417">
    <property type="entry name" value="P-loop_NTPase"/>
</dbReference>
<comment type="caution">
    <text evidence="2">The sequence shown here is derived from an EMBL/GenBank/DDBJ whole genome shotgun (WGS) entry which is preliminary data.</text>
</comment>
<organism evidence="2 3">
    <name type="scientific">Porphyromonas canoris</name>
    <dbReference type="NCBI Taxonomy" id="36875"/>
    <lineage>
        <taxon>Bacteria</taxon>
        <taxon>Pseudomonadati</taxon>
        <taxon>Bacteroidota</taxon>
        <taxon>Bacteroidia</taxon>
        <taxon>Bacteroidales</taxon>
        <taxon>Porphyromonadaceae</taxon>
        <taxon>Porphyromonas</taxon>
    </lineage>
</organism>
<keyword evidence="3" id="KW-1185">Reference proteome</keyword>
<dbReference type="SUPFAM" id="SSF52540">
    <property type="entry name" value="P-loop containing nucleoside triphosphate hydrolases"/>
    <property type="match status" value="1"/>
</dbReference>
<dbReference type="PANTHER" id="PTHR10285">
    <property type="entry name" value="URIDINE KINASE"/>
    <property type="match status" value="1"/>
</dbReference>
<dbReference type="Pfam" id="PF00485">
    <property type="entry name" value="PRK"/>
    <property type="match status" value="1"/>
</dbReference>
<protein>
    <recommendedName>
        <fullName evidence="1">Phosphoribulokinase/uridine kinase domain-containing protein</fullName>
    </recommendedName>
</protein>
<gene>
    <name evidence="2" type="ORF">HQ43_05960</name>
</gene>
<evidence type="ECO:0000313" key="3">
    <source>
        <dbReference type="Proteomes" id="UP000030101"/>
    </source>
</evidence>
<proteinExistence type="predicted"/>